<evidence type="ECO:0000256" key="1">
    <source>
        <dbReference type="ARBA" id="ARBA00020998"/>
    </source>
</evidence>
<dbReference type="InterPro" id="IPR036069">
    <property type="entry name" value="DUF34/NIF3_sf"/>
</dbReference>
<sequence length="114" mass="12837">MAMTRFKLVFFVPATNTGAVLDHLFSRFPQHVGKIGNYERCAFFSRGSGQFRPTTGANPAIGVVGELEHVEEDRVEVLVHDEKLVAGIKDVVEELKKIHPYETVAYDVYKLEDI</sequence>
<protein>
    <recommendedName>
        <fullName evidence="1">ATP phosphoribosyltransferase</fullName>
    </recommendedName>
</protein>
<evidence type="ECO:0000313" key="2">
    <source>
        <dbReference type="EMBL" id="GAT52250.1"/>
    </source>
</evidence>
<dbReference type="Gene3D" id="3.30.70.120">
    <property type="match status" value="1"/>
</dbReference>
<evidence type="ECO:0000313" key="3">
    <source>
        <dbReference type="Proteomes" id="UP000815677"/>
    </source>
</evidence>
<accession>A0ABQ0LMA8</accession>
<proteinExistence type="predicted"/>
<dbReference type="PANTHER" id="PTHR41774">
    <property type="match status" value="1"/>
</dbReference>
<dbReference type="PANTHER" id="PTHR41774:SF1">
    <property type="entry name" value="NGG1P INTERACTING FACTOR NIF3"/>
    <property type="match status" value="1"/>
</dbReference>
<reference evidence="2" key="1">
    <citation type="submission" date="2014-09" db="EMBL/GenBank/DDBJ databases">
        <title>Genome sequence of the luminous mushroom Mycena chlorophos for searching fungal bioluminescence genes.</title>
        <authorList>
            <person name="Tanaka Y."/>
            <person name="Kasuga D."/>
            <person name="Oba Y."/>
            <person name="Hase S."/>
            <person name="Sato K."/>
            <person name="Oba Y."/>
            <person name="Sakakibara Y."/>
        </authorList>
    </citation>
    <scope>NUCLEOTIDE SEQUENCE</scope>
</reference>
<dbReference type="SUPFAM" id="SSF102705">
    <property type="entry name" value="NIF3 (NGG1p interacting factor 3)-like"/>
    <property type="match status" value="1"/>
</dbReference>
<dbReference type="Proteomes" id="UP000815677">
    <property type="component" value="Unassembled WGS sequence"/>
</dbReference>
<organism evidence="2 3">
    <name type="scientific">Mycena chlorophos</name>
    <name type="common">Agaric fungus</name>
    <name type="synonym">Agaricus chlorophos</name>
    <dbReference type="NCBI Taxonomy" id="658473"/>
    <lineage>
        <taxon>Eukaryota</taxon>
        <taxon>Fungi</taxon>
        <taxon>Dikarya</taxon>
        <taxon>Basidiomycota</taxon>
        <taxon>Agaricomycotina</taxon>
        <taxon>Agaricomycetes</taxon>
        <taxon>Agaricomycetidae</taxon>
        <taxon>Agaricales</taxon>
        <taxon>Marasmiineae</taxon>
        <taxon>Mycenaceae</taxon>
        <taxon>Mycena</taxon>
    </lineage>
</organism>
<gene>
    <name evidence="2" type="ORF">MCHLO_09321</name>
</gene>
<keyword evidence="3" id="KW-1185">Reference proteome</keyword>
<name>A0ABQ0LMA8_MYCCL</name>
<dbReference type="EMBL" id="DF847666">
    <property type="protein sequence ID" value="GAT52250.1"/>
    <property type="molecule type" value="Genomic_DNA"/>
</dbReference>
<dbReference type="InterPro" id="IPR015867">
    <property type="entry name" value="N-reg_PII/ATP_PRibTrfase_C"/>
</dbReference>